<feature type="region of interest" description="Disordered" evidence="1">
    <location>
        <begin position="77"/>
        <end position="96"/>
    </location>
</feature>
<dbReference type="AlphaFoldDB" id="A0A5C3KE49"/>
<protein>
    <recommendedName>
        <fullName evidence="4">Nucleic acid-binding protein</fullName>
    </recommendedName>
</protein>
<proteinExistence type="predicted"/>
<sequence>MYRVFLGAPAASSLDSGETYHWRTISSKSLASQASSKVRLGSRPGSFMLPPATLEAASRRISLIYENAIFDVTAEEEDQSFNESNESYEAPRGNGSTVITWPPTEDQDKSNQFPDLSFFNKSNEDISKASQELGNANSTTAFLDSTRYETQQSQSFEDSDASSIARFPTFHFNIHALAPLSRVPYKTGVKPPVKVNALLAVLEVEGPDMIRIKKGVDAGKEVGILKMILGDEEGNVCKLTAWREVAEDWGGLRDGPYSAKRGDIIHMENILLACEPGMSATLTASPNLKSKMIICYRTMAYTHEDVFLRPDLRLGESDPCVRKVAAVVRWFENMVGLPQAK</sequence>
<reference evidence="2 3" key="1">
    <citation type="journal article" date="2019" name="Nat. Ecol. Evol.">
        <title>Megaphylogeny resolves global patterns of mushroom evolution.</title>
        <authorList>
            <person name="Varga T."/>
            <person name="Krizsan K."/>
            <person name="Foldi C."/>
            <person name="Dima B."/>
            <person name="Sanchez-Garcia M."/>
            <person name="Sanchez-Ramirez S."/>
            <person name="Szollosi G.J."/>
            <person name="Szarkandi J.G."/>
            <person name="Papp V."/>
            <person name="Albert L."/>
            <person name="Andreopoulos W."/>
            <person name="Angelini C."/>
            <person name="Antonin V."/>
            <person name="Barry K.W."/>
            <person name="Bougher N.L."/>
            <person name="Buchanan P."/>
            <person name="Buyck B."/>
            <person name="Bense V."/>
            <person name="Catcheside P."/>
            <person name="Chovatia M."/>
            <person name="Cooper J."/>
            <person name="Damon W."/>
            <person name="Desjardin D."/>
            <person name="Finy P."/>
            <person name="Geml J."/>
            <person name="Haridas S."/>
            <person name="Hughes K."/>
            <person name="Justo A."/>
            <person name="Karasinski D."/>
            <person name="Kautmanova I."/>
            <person name="Kiss B."/>
            <person name="Kocsube S."/>
            <person name="Kotiranta H."/>
            <person name="LaButti K.M."/>
            <person name="Lechner B.E."/>
            <person name="Liimatainen K."/>
            <person name="Lipzen A."/>
            <person name="Lukacs Z."/>
            <person name="Mihaltcheva S."/>
            <person name="Morgado L.N."/>
            <person name="Niskanen T."/>
            <person name="Noordeloos M.E."/>
            <person name="Ohm R.A."/>
            <person name="Ortiz-Santana B."/>
            <person name="Ovrebo C."/>
            <person name="Racz N."/>
            <person name="Riley R."/>
            <person name="Savchenko A."/>
            <person name="Shiryaev A."/>
            <person name="Soop K."/>
            <person name="Spirin V."/>
            <person name="Szebenyi C."/>
            <person name="Tomsovsky M."/>
            <person name="Tulloss R.E."/>
            <person name="Uehling J."/>
            <person name="Grigoriev I.V."/>
            <person name="Vagvolgyi C."/>
            <person name="Papp T."/>
            <person name="Martin F.M."/>
            <person name="Miettinen O."/>
            <person name="Hibbett D.S."/>
            <person name="Nagy L.G."/>
        </authorList>
    </citation>
    <scope>NUCLEOTIDE SEQUENCE [LARGE SCALE GENOMIC DNA]</scope>
    <source>
        <strain evidence="2 3">CBS 121175</strain>
    </source>
</reference>
<gene>
    <name evidence="2" type="ORF">FA15DRAFT_675519</name>
</gene>
<dbReference type="EMBL" id="ML210426">
    <property type="protein sequence ID" value="TFK18162.1"/>
    <property type="molecule type" value="Genomic_DNA"/>
</dbReference>
<evidence type="ECO:0000313" key="3">
    <source>
        <dbReference type="Proteomes" id="UP000307440"/>
    </source>
</evidence>
<evidence type="ECO:0008006" key="4">
    <source>
        <dbReference type="Google" id="ProtNLM"/>
    </source>
</evidence>
<evidence type="ECO:0000256" key="1">
    <source>
        <dbReference type="SAM" id="MobiDB-lite"/>
    </source>
</evidence>
<dbReference type="Proteomes" id="UP000307440">
    <property type="component" value="Unassembled WGS sequence"/>
</dbReference>
<evidence type="ECO:0000313" key="2">
    <source>
        <dbReference type="EMBL" id="TFK18162.1"/>
    </source>
</evidence>
<dbReference type="STRING" id="230819.A0A5C3KE49"/>
<organism evidence="2 3">
    <name type="scientific">Coprinopsis marcescibilis</name>
    <name type="common">Agaric fungus</name>
    <name type="synonym">Psathyrella marcescibilis</name>
    <dbReference type="NCBI Taxonomy" id="230819"/>
    <lineage>
        <taxon>Eukaryota</taxon>
        <taxon>Fungi</taxon>
        <taxon>Dikarya</taxon>
        <taxon>Basidiomycota</taxon>
        <taxon>Agaricomycotina</taxon>
        <taxon>Agaricomycetes</taxon>
        <taxon>Agaricomycetidae</taxon>
        <taxon>Agaricales</taxon>
        <taxon>Agaricineae</taxon>
        <taxon>Psathyrellaceae</taxon>
        <taxon>Coprinopsis</taxon>
    </lineage>
</organism>
<dbReference type="OrthoDB" id="2570580at2759"/>
<keyword evidence="3" id="KW-1185">Reference proteome</keyword>
<name>A0A5C3KE49_COPMA</name>
<accession>A0A5C3KE49</accession>